<dbReference type="InParanoid" id="A0A5C3PBP1"/>
<accession>A0A5C3PBP1</accession>
<name>A0A5C3PBP1_9APHY</name>
<evidence type="ECO:0000313" key="1">
    <source>
        <dbReference type="EMBL" id="TFK87155.1"/>
    </source>
</evidence>
<reference evidence="1 2" key="1">
    <citation type="journal article" date="2019" name="Nat. Ecol. Evol.">
        <title>Megaphylogeny resolves global patterns of mushroom evolution.</title>
        <authorList>
            <person name="Varga T."/>
            <person name="Krizsan K."/>
            <person name="Foldi C."/>
            <person name="Dima B."/>
            <person name="Sanchez-Garcia M."/>
            <person name="Sanchez-Ramirez S."/>
            <person name="Szollosi G.J."/>
            <person name="Szarkandi J.G."/>
            <person name="Papp V."/>
            <person name="Albert L."/>
            <person name="Andreopoulos W."/>
            <person name="Angelini C."/>
            <person name="Antonin V."/>
            <person name="Barry K.W."/>
            <person name="Bougher N.L."/>
            <person name="Buchanan P."/>
            <person name="Buyck B."/>
            <person name="Bense V."/>
            <person name="Catcheside P."/>
            <person name="Chovatia M."/>
            <person name="Cooper J."/>
            <person name="Damon W."/>
            <person name="Desjardin D."/>
            <person name="Finy P."/>
            <person name="Geml J."/>
            <person name="Haridas S."/>
            <person name="Hughes K."/>
            <person name="Justo A."/>
            <person name="Karasinski D."/>
            <person name="Kautmanova I."/>
            <person name="Kiss B."/>
            <person name="Kocsube S."/>
            <person name="Kotiranta H."/>
            <person name="LaButti K.M."/>
            <person name="Lechner B.E."/>
            <person name="Liimatainen K."/>
            <person name="Lipzen A."/>
            <person name="Lukacs Z."/>
            <person name="Mihaltcheva S."/>
            <person name="Morgado L.N."/>
            <person name="Niskanen T."/>
            <person name="Noordeloos M.E."/>
            <person name="Ohm R.A."/>
            <person name="Ortiz-Santana B."/>
            <person name="Ovrebo C."/>
            <person name="Racz N."/>
            <person name="Riley R."/>
            <person name="Savchenko A."/>
            <person name="Shiryaev A."/>
            <person name="Soop K."/>
            <person name="Spirin V."/>
            <person name="Szebenyi C."/>
            <person name="Tomsovsky M."/>
            <person name="Tulloss R.E."/>
            <person name="Uehling J."/>
            <person name="Grigoriev I.V."/>
            <person name="Vagvolgyi C."/>
            <person name="Papp T."/>
            <person name="Martin F.M."/>
            <person name="Miettinen O."/>
            <person name="Hibbett D.S."/>
            <person name="Nagy L.G."/>
        </authorList>
    </citation>
    <scope>NUCLEOTIDE SEQUENCE [LARGE SCALE GENOMIC DNA]</scope>
    <source>
        <strain evidence="1 2">HHB13444</strain>
    </source>
</reference>
<dbReference type="Proteomes" id="UP000308197">
    <property type="component" value="Unassembled WGS sequence"/>
</dbReference>
<gene>
    <name evidence="1" type="ORF">K466DRAFT_653311</name>
</gene>
<sequence>MASFGHFILADPTSRGPLLHSLEIRVAVVSDAALDIFLRALGYTVNLARLRLSSLEELPRATAKTLCIGLAALKSVTDFALRYPGGDYDRRLRRDPECTREEYFPGLIRRLQSSLVSVTLVLPPEYDNEACVIYKRNRDPIYLLSTQSASLEHVALRGNITVGGSKCIYSRVTRLSLPSDMGLLLLQPYIACFPNVSTVDFLYNGIYRYPQDMTILDMWRVGLSLKEWHNVNTRNQVASGTWSRIQSLQGTIQDVYVYGISCHTTRLHLLSIGGDHSDELVMLSAILALTMPTALRLAVKVWSGRASLPMLPSTPASERLTSLELRINIILQKFQLDAYIDHVTNMLGSMRVLKSFQLELRCLNTEIRSEVGLANNSSTSPINGTGINCATPLDGVYGRCYLRDIMGHVDLYQMGRGKKQCNRFIQIHALSESFSTSRRVPDV</sequence>
<keyword evidence="2" id="KW-1185">Reference proteome</keyword>
<evidence type="ECO:0000313" key="2">
    <source>
        <dbReference type="Proteomes" id="UP000308197"/>
    </source>
</evidence>
<proteinExistence type="predicted"/>
<protein>
    <submittedName>
        <fullName evidence="1">Uncharacterized protein</fullName>
    </submittedName>
</protein>
<dbReference type="EMBL" id="ML211166">
    <property type="protein sequence ID" value="TFK87155.1"/>
    <property type="molecule type" value="Genomic_DNA"/>
</dbReference>
<dbReference type="AlphaFoldDB" id="A0A5C3PBP1"/>
<organism evidence="1 2">
    <name type="scientific">Polyporus arcularius HHB13444</name>
    <dbReference type="NCBI Taxonomy" id="1314778"/>
    <lineage>
        <taxon>Eukaryota</taxon>
        <taxon>Fungi</taxon>
        <taxon>Dikarya</taxon>
        <taxon>Basidiomycota</taxon>
        <taxon>Agaricomycotina</taxon>
        <taxon>Agaricomycetes</taxon>
        <taxon>Polyporales</taxon>
        <taxon>Polyporaceae</taxon>
        <taxon>Polyporus</taxon>
    </lineage>
</organism>